<evidence type="ECO:0000313" key="1">
    <source>
        <dbReference type="EMBL" id="EGK04975.1"/>
    </source>
</evidence>
<reference evidence="1 2" key="1">
    <citation type="submission" date="2011-04" db="EMBL/GenBank/DDBJ databases">
        <title>The Genome Sequence of Dysgonomonas mossii DSM 22836.</title>
        <authorList>
            <consortium name="The Broad Institute Genome Sequencing Platform"/>
            <person name="Earl A."/>
            <person name="Ward D."/>
            <person name="Feldgarden M."/>
            <person name="Gevers D."/>
            <person name="Pudlo N."/>
            <person name="Martens E."/>
            <person name="Allen-Vercoe E."/>
            <person name="Young S.K."/>
            <person name="Zeng Q."/>
            <person name="Gargeya S."/>
            <person name="Fitzgerald M."/>
            <person name="Haas B."/>
            <person name="Abouelleil A."/>
            <person name="Alvarado L."/>
            <person name="Arachchi H.M."/>
            <person name="Berlin A."/>
            <person name="Brown A."/>
            <person name="Chapman S.B."/>
            <person name="Chen Z."/>
            <person name="Dunbar C."/>
            <person name="Freedman E."/>
            <person name="Gearin G."/>
            <person name="Gellesch M."/>
            <person name="Goldberg J."/>
            <person name="Griggs A."/>
            <person name="Gujja S."/>
            <person name="Heiman D."/>
            <person name="Howarth C."/>
            <person name="Larson L."/>
            <person name="Lui A."/>
            <person name="MacDonald P.J.P."/>
            <person name="Mehta T."/>
            <person name="Montmayeur A."/>
            <person name="Murphy C."/>
            <person name="Neiman D."/>
            <person name="Pearson M."/>
            <person name="Priest M."/>
            <person name="Roberts A."/>
            <person name="Saif S."/>
            <person name="Shea T."/>
            <person name="Shenoy N."/>
            <person name="Sisk P."/>
            <person name="Stolte C."/>
            <person name="Sykes S."/>
            <person name="Yandava C."/>
            <person name="Wortman J."/>
            <person name="Nusbaum C."/>
            <person name="Birren B."/>
        </authorList>
    </citation>
    <scope>NUCLEOTIDE SEQUENCE [LARGE SCALE GENOMIC DNA]</scope>
    <source>
        <strain evidence="1 2">DSM 22836</strain>
    </source>
</reference>
<comment type="caution">
    <text evidence="1">The sequence shown here is derived from an EMBL/GenBank/DDBJ whole genome shotgun (WGS) entry which is preliminary data.</text>
</comment>
<dbReference type="GeneID" id="78083732"/>
<keyword evidence="2" id="KW-1185">Reference proteome</keyword>
<dbReference type="STRING" id="742767.HMPREF9456_03128"/>
<gene>
    <name evidence="1" type="ORF">HMPREF9456_03128</name>
</gene>
<evidence type="ECO:0000313" key="2">
    <source>
        <dbReference type="Proteomes" id="UP000006420"/>
    </source>
</evidence>
<protein>
    <submittedName>
        <fullName evidence="1">Uncharacterized protein</fullName>
    </submittedName>
</protein>
<accession>F8X4G9</accession>
<dbReference type="RefSeq" id="WP_006844495.1">
    <property type="nucleotide sequence ID" value="NZ_AQWJ01000010.1"/>
</dbReference>
<proteinExistence type="predicted"/>
<name>F8X4G9_9BACT</name>
<dbReference type="HOGENOM" id="CLU_071286_0_0_10"/>
<organism evidence="1 2">
    <name type="scientific">Dysgonomonas mossii DSM 22836</name>
    <dbReference type="NCBI Taxonomy" id="742767"/>
    <lineage>
        <taxon>Bacteria</taxon>
        <taxon>Pseudomonadati</taxon>
        <taxon>Bacteroidota</taxon>
        <taxon>Bacteroidia</taxon>
        <taxon>Bacteroidales</taxon>
        <taxon>Dysgonomonadaceae</taxon>
        <taxon>Dysgonomonas</taxon>
    </lineage>
</organism>
<dbReference type="OrthoDB" id="1452260at2"/>
<sequence length="317" mass="38250">MYYNHQLRANLQEWRNQLYKCDFEDFKHEYLFFYDRLNKESVIKCILENIITEYPINKDELDIWIEQFYYDKTEYKNKKHKISYLIHLCNYFFDLKDVPTYYNVFHSSPRDNNQAFLDRFITPITNYLHDSLDEVNTLLYILEKYKLRTEWFIKDSLRKKYKEIQNKQYEQVLEDDIRLYLFDQGIDYPFSTPKSASGRADIVSLVNTEDPLVMEIKIYDSERKYGKERIISGFTQIVKYANDYHKNVGYLVVFNLDEIEIEIENIEPDNKFPNRVIFNGKTYYIIIVNLNYDTSASNLKKLNKVTISNSELTSLKA</sequence>
<dbReference type="eggNOG" id="ENOG502ZAK0">
    <property type="taxonomic scope" value="Bacteria"/>
</dbReference>
<dbReference type="Proteomes" id="UP000006420">
    <property type="component" value="Unassembled WGS sequence"/>
</dbReference>
<dbReference type="AlphaFoldDB" id="F8X4G9"/>
<dbReference type="EMBL" id="ADLW01000019">
    <property type="protein sequence ID" value="EGK04975.1"/>
    <property type="molecule type" value="Genomic_DNA"/>
</dbReference>